<dbReference type="Proteomes" id="UP001596481">
    <property type="component" value="Unassembled WGS sequence"/>
</dbReference>
<keyword evidence="4" id="KW-1185">Reference proteome</keyword>
<feature type="compositionally biased region" description="Acidic residues" evidence="1">
    <location>
        <begin position="51"/>
        <end position="62"/>
    </location>
</feature>
<reference evidence="3 4" key="1">
    <citation type="journal article" date="2019" name="Int. J. Syst. Evol. Microbiol.">
        <title>The Global Catalogue of Microorganisms (GCM) 10K type strain sequencing project: providing services to taxonomists for standard genome sequencing and annotation.</title>
        <authorList>
            <consortium name="The Broad Institute Genomics Platform"/>
            <consortium name="The Broad Institute Genome Sequencing Center for Infectious Disease"/>
            <person name="Wu L."/>
            <person name="Ma J."/>
        </authorList>
    </citation>
    <scope>NUCLEOTIDE SEQUENCE [LARGE SCALE GENOMIC DNA]</scope>
    <source>
        <strain evidence="3 4">DSM 29988</strain>
    </source>
</reference>
<evidence type="ECO:0000313" key="4">
    <source>
        <dbReference type="Proteomes" id="UP001596481"/>
    </source>
</evidence>
<feature type="region of interest" description="Disordered" evidence="1">
    <location>
        <begin position="50"/>
        <end position="71"/>
    </location>
</feature>
<keyword evidence="2" id="KW-0812">Transmembrane</keyword>
<dbReference type="AlphaFoldDB" id="A0ABD5ZGI7"/>
<evidence type="ECO:0000256" key="1">
    <source>
        <dbReference type="SAM" id="MobiDB-lite"/>
    </source>
</evidence>
<name>A0ABD5ZGI7_9EURY</name>
<keyword evidence="2" id="KW-1133">Transmembrane helix</keyword>
<sequence length="71" mass="7495">MVGGVLMVGGVFDAVSLALYGTIALVAVGFWVVVLGGVVRNRPVFEHLVEDDAETDESETEESETKNPASD</sequence>
<keyword evidence="2" id="KW-0472">Membrane</keyword>
<feature type="transmembrane region" description="Helical" evidence="2">
    <location>
        <begin position="17"/>
        <end position="39"/>
    </location>
</feature>
<accession>A0ABD5ZGI7</accession>
<dbReference type="EMBL" id="JBHTAA010000005">
    <property type="protein sequence ID" value="MFC7204284.1"/>
    <property type="molecule type" value="Genomic_DNA"/>
</dbReference>
<gene>
    <name evidence="3" type="ORF">ACFQJC_12225</name>
</gene>
<protein>
    <submittedName>
        <fullName evidence="3">Uncharacterized protein</fullName>
    </submittedName>
</protein>
<proteinExistence type="predicted"/>
<evidence type="ECO:0000256" key="2">
    <source>
        <dbReference type="SAM" id="Phobius"/>
    </source>
</evidence>
<organism evidence="3 4">
    <name type="scientific">Haloferax namakaokahaiae</name>
    <dbReference type="NCBI Taxonomy" id="1748331"/>
    <lineage>
        <taxon>Archaea</taxon>
        <taxon>Methanobacteriati</taxon>
        <taxon>Methanobacteriota</taxon>
        <taxon>Stenosarchaea group</taxon>
        <taxon>Halobacteria</taxon>
        <taxon>Halobacteriales</taxon>
        <taxon>Haloferacaceae</taxon>
        <taxon>Haloferax</taxon>
    </lineage>
</organism>
<comment type="caution">
    <text evidence="3">The sequence shown here is derived from an EMBL/GenBank/DDBJ whole genome shotgun (WGS) entry which is preliminary data.</text>
</comment>
<evidence type="ECO:0000313" key="3">
    <source>
        <dbReference type="EMBL" id="MFC7204284.1"/>
    </source>
</evidence>